<protein>
    <submittedName>
        <fullName evidence="3">4'-phosphopantetheinyl transferase superfamily protein</fullName>
    </submittedName>
</protein>
<dbReference type="Gene3D" id="3.90.470.20">
    <property type="entry name" value="4'-phosphopantetheinyl transferase domain"/>
    <property type="match status" value="2"/>
</dbReference>
<dbReference type="InterPro" id="IPR037143">
    <property type="entry name" value="4-PPantetheinyl_Trfase_dom_sf"/>
</dbReference>
<gene>
    <name evidence="3" type="ORF">HF327_014285</name>
</gene>
<dbReference type="AlphaFoldDB" id="A0A843BFP5"/>
<organism evidence="3 4">
    <name type="scientific">Comamonas suwonensis</name>
    <dbReference type="NCBI Taxonomy" id="2606214"/>
    <lineage>
        <taxon>Bacteria</taxon>
        <taxon>Pseudomonadati</taxon>
        <taxon>Pseudomonadota</taxon>
        <taxon>Betaproteobacteria</taxon>
        <taxon>Burkholderiales</taxon>
        <taxon>Comamonadaceae</taxon>
        <taxon>Comamonas</taxon>
    </lineage>
</organism>
<evidence type="ECO:0000256" key="1">
    <source>
        <dbReference type="ARBA" id="ARBA00022679"/>
    </source>
</evidence>
<dbReference type="GO" id="GO:0008897">
    <property type="term" value="F:holo-[acyl-carrier-protein] synthase activity"/>
    <property type="evidence" value="ECO:0007669"/>
    <property type="project" value="InterPro"/>
</dbReference>
<evidence type="ECO:0000313" key="3">
    <source>
        <dbReference type="EMBL" id="MBI1625669.1"/>
    </source>
</evidence>
<dbReference type="Proteomes" id="UP000530032">
    <property type="component" value="Unassembled WGS sequence"/>
</dbReference>
<keyword evidence="4" id="KW-1185">Reference proteome</keyword>
<name>A0A843BFP5_9BURK</name>
<sequence length="141" mass="15091">MHISNQRNEAPQLWLHGERLSQPFCSISHTPGLALLAWHDGGSVGVDIQAVNEGVSRHELRAVAQIFLAPNTAQALDGIALDALFFKAFASAWAAQEARLKCAGVGLVEWSVKLEASLACLHCTPVALADGYAAAVAWHLR</sequence>
<dbReference type="InterPro" id="IPR008278">
    <property type="entry name" value="4-PPantetheinyl_Trfase_dom"/>
</dbReference>
<proteinExistence type="predicted"/>
<evidence type="ECO:0000259" key="2">
    <source>
        <dbReference type="Pfam" id="PF01648"/>
    </source>
</evidence>
<keyword evidence="1 3" id="KW-0808">Transferase</keyword>
<dbReference type="Pfam" id="PF01648">
    <property type="entry name" value="ACPS"/>
    <property type="match status" value="1"/>
</dbReference>
<feature type="domain" description="4'-phosphopantetheinyl transferase" evidence="2">
    <location>
        <begin position="43"/>
        <end position="110"/>
    </location>
</feature>
<dbReference type="EMBL" id="JABBCQ020000012">
    <property type="protein sequence ID" value="MBI1625669.1"/>
    <property type="molecule type" value="Genomic_DNA"/>
</dbReference>
<dbReference type="SUPFAM" id="SSF56214">
    <property type="entry name" value="4'-phosphopantetheinyl transferase"/>
    <property type="match status" value="1"/>
</dbReference>
<comment type="caution">
    <text evidence="3">The sequence shown here is derived from an EMBL/GenBank/DDBJ whole genome shotgun (WGS) entry which is preliminary data.</text>
</comment>
<accession>A0A843BFP5</accession>
<dbReference type="RefSeq" id="WP_198460807.1">
    <property type="nucleotide sequence ID" value="NZ_JABBCQ020000012.1"/>
</dbReference>
<dbReference type="GO" id="GO:0000287">
    <property type="term" value="F:magnesium ion binding"/>
    <property type="evidence" value="ECO:0007669"/>
    <property type="project" value="InterPro"/>
</dbReference>
<evidence type="ECO:0000313" key="4">
    <source>
        <dbReference type="Proteomes" id="UP000530032"/>
    </source>
</evidence>
<reference evidence="3" key="1">
    <citation type="submission" date="2020-12" db="EMBL/GenBank/DDBJ databases">
        <title>Comamonas sp. nov., isolated from stream water.</title>
        <authorList>
            <person name="Park K.-H."/>
        </authorList>
    </citation>
    <scope>NUCLEOTIDE SEQUENCE</scope>
    <source>
        <strain evidence="3">EJ-4</strain>
    </source>
</reference>